<keyword evidence="3" id="KW-0804">Transcription</keyword>
<dbReference type="SUPFAM" id="SSF55781">
    <property type="entry name" value="GAF domain-like"/>
    <property type="match status" value="1"/>
</dbReference>
<dbReference type="InterPro" id="IPR036388">
    <property type="entry name" value="WH-like_DNA-bd_sf"/>
</dbReference>
<dbReference type="CDD" id="cd00090">
    <property type="entry name" value="HTH_ARSR"/>
    <property type="match status" value="1"/>
</dbReference>
<sequence length="254" mass="27786">MGTNMANTIGALGTSLEILEALKERESAGVTELATELGLPKSTVYSHLRTLREHEYVVQRDGKYCIGLKFLSLGEHTRDRMPLYEVAKPEVNGLAEQTGELANLLVEEHGEGVYLFRSKGEQAVSLDTHAGMRVKLHCTSLGKAILAYLSEKRVDEIIERWGLPAQTATTITSREALEEELAAVRERGYAYDKGERLSGLRCIAAPIKNPDGHAIGAVSVSGPTSRMKGERFESVVPEQVMSAANVIELNLTYS</sequence>
<dbReference type="GO" id="GO:0003677">
    <property type="term" value="F:DNA binding"/>
    <property type="evidence" value="ECO:0007669"/>
    <property type="project" value="UniProtKB-KW"/>
</dbReference>
<gene>
    <name evidence="6" type="primary">rhmR</name>
    <name evidence="6" type="ORF">BN996_02949</name>
</gene>
<dbReference type="EMBL" id="CSTE01000003">
    <property type="protein sequence ID" value="CQR52041.1"/>
    <property type="molecule type" value="Genomic_DNA"/>
</dbReference>
<dbReference type="SMART" id="SM00418">
    <property type="entry name" value="HTH_ARSR"/>
    <property type="match status" value="1"/>
</dbReference>
<dbReference type="SUPFAM" id="SSF46785">
    <property type="entry name" value="Winged helix' DNA-binding domain"/>
    <property type="match status" value="1"/>
</dbReference>
<evidence type="ECO:0000256" key="3">
    <source>
        <dbReference type="ARBA" id="ARBA00023163"/>
    </source>
</evidence>
<dbReference type="PROSITE" id="PS51077">
    <property type="entry name" value="HTH_ICLR"/>
    <property type="match status" value="1"/>
</dbReference>
<name>A0A0D6JU64_9EURY</name>
<protein>
    <submittedName>
        <fullName evidence="6">Putative HTH-type transcriptional regulator RhmR</fullName>
    </submittedName>
</protein>
<dbReference type="Gene3D" id="3.30.450.40">
    <property type="match status" value="1"/>
</dbReference>
<dbReference type="GO" id="GO:0045892">
    <property type="term" value="P:negative regulation of DNA-templated transcription"/>
    <property type="evidence" value="ECO:0007669"/>
    <property type="project" value="TreeGrafter"/>
</dbReference>
<organism evidence="6 7">
    <name type="scientific">Haloferax massiliensis</name>
    <dbReference type="NCBI Taxonomy" id="1476858"/>
    <lineage>
        <taxon>Archaea</taxon>
        <taxon>Methanobacteriati</taxon>
        <taxon>Methanobacteriota</taxon>
        <taxon>Stenosarchaea group</taxon>
        <taxon>Halobacteria</taxon>
        <taxon>Halobacteriales</taxon>
        <taxon>Haloferacaceae</taxon>
        <taxon>Haloferax</taxon>
    </lineage>
</organism>
<dbReference type="Proteomes" id="UP000198902">
    <property type="component" value="Unassembled WGS sequence"/>
</dbReference>
<dbReference type="InterPro" id="IPR050707">
    <property type="entry name" value="HTH_MetabolicPath_Reg"/>
</dbReference>
<evidence type="ECO:0000259" key="5">
    <source>
        <dbReference type="PROSITE" id="PS51078"/>
    </source>
</evidence>
<dbReference type="InterPro" id="IPR014757">
    <property type="entry name" value="Tscrpt_reg_IclR_C"/>
</dbReference>
<dbReference type="PROSITE" id="PS51078">
    <property type="entry name" value="ICLR_ED"/>
    <property type="match status" value="1"/>
</dbReference>
<keyword evidence="2" id="KW-0238">DNA-binding</keyword>
<dbReference type="Pfam" id="PF01614">
    <property type="entry name" value="IclR_C"/>
    <property type="match status" value="1"/>
</dbReference>
<dbReference type="InterPro" id="IPR005471">
    <property type="entry name" value="Tscrpt_reg_IclR_N"/>
</dbReference>
<dbReference type="SMART" id="SM00346">
    <property type="entry name" value="HTH_ICLR"/>
    <property type="match status" value="1"/>
</dbReference>
<dbReference type="PANTHER" id="PTHR30136">
    <property type="entry name" value="HELIX-TURN-HELIX TRANSCRIPTIONAL REGULATOR, ICLR FAMILY"/>
    <property type="match status" value="1"/>
</dbReference>
<evidence type="ECO:0000256" key="2">
    <source>
        <dbReference type="ARBA" id="ARBA00023125"/>
    </source>
</evidence>
<dbReference type="Gene3D" id="1.10.10.10">
    <property type="entry name" value="Winged helix-like DNA-binding domain superfamily/Winged helix DNA-binding domain"/>
    <property type="match status" value="1"/>
</dbReference>
<dbReference type="AlphaFoldDB" id="A0A0D6JU64"/>
<dbReference type="InterPro" id="IPR036390">
    <property type="entry name" value="WH_DNA-bd_sf"/>
</dbReference>
<dbReference type="InterPro" id="IPR011991">
    <property type="entry name" value="ArsR-like_HTH"/>
</dbReference>
<proteinExistence type="predicted"/>
<dbReference type="PANTHER" id="PTHR30136:SF35">
    <property type="entry name" value="HTH-TYPE TRANSCRIPTIONAL REGULATOR RV1719"/>
    <property type="match status" value="1"/>
</dbReference>
<accession>A0A0D6JU64</accession>
<dbReference type="OrthoDB" id="14763at2157"/>
<dbReference type="Pfam" id="PF09339">
    <property type="entry name" value="HTH_IclR"/>
    <property type="match status" value="1"/>
</dbReference>
<feature type="domain" description="IclR-ED" evidence="5">
    <location>
        <begin position="69"/>
        <end position="253"/>
    </location>
</feature>
<reference evidence="7" key="1">
    <citation type="submission" date="2015-03" db="EMBL/GenBank/DDBJ databases">
        <authorList>
            <person name="Urmite Genomes"/>
        </authorList>
    </citation>
    <scope>NUCLEOTIDE SEQUENCE [LARGE SCALE GENOMIC DNA]</scope>
    <source>
        <strain evidence="7">Arc-Hr</strain>
    </source>
</reference>
<dbReference type="InterPro" id="IPR029016">
    <property type="entry name" value="GAF-like_dom_sf"/>
</dbReference>
<evidence type="ECO:0000313" key="7">
    <source>
        <dbReference type="Proteomes" id="UP000198902"/>
    </source>
</evidence>
<feature type="domain" description="HTH iclR-type" evidence="4">
    <location>
        <begin position="9"/>
        <end position="68"/>
    </location>
</feature>
<evidence type="ECO:0000259" key="4">
    <source>
        <dbReference type="PROSITE" id="PS51077"/>
    </source>
</evidence>
<dbReference type="GO" id="GO:0003700">
    <property type="term" value="F:DNA-binding transcription factor activity"/>
    <property type="evidence" value="ECO:0007669"/>
    <property type="project" value="InterPro"/>
</dbReference>
<evidence type="ECO:0000313" key="6">
    <source>
        <dbReference type="EMBL" id="CQR52041.1"/>
    </source>
</evidence>
<dbReference type="InterPro" id="IPR001845">
    <property type="entry name" value="HTH_ArsR_DNA-bd_dom"/>
</dbReference>
<keyword evidence="1" id="KW-0805">Transcription regulation</keyword>
<evidence type="ECO:0000256" key="1">
    <source>
        <dbReference type="ARBA" id="ARBA00023015"/>
    </source>
</evidence>
<keyword evidence="7" id="KW-1185">Reference proteome</keyword>
<dbReference type="RefSeq" id="WP_042663671.1">
    <property type="nucleotide sequence ID" value="NZ_CABLRR010000003.1"/>
</dbReference>